<proteinExistence type="inferred from homology"/>
<evidence type="ECO:0000256" key="12">
    <source>
        <dbReference type="ARBA" id="ARBA00023136"/>
    </source>
</evidence>
<feature type="binding site" description="axial binding residue" evidence="13">
    <location>
        <position position="458"/>
    </location>
    <ligand>
        <name>heme</name>
        <dbReference type="ChEBI" id="CHEBI:30413"/>
    </ligand>
    <ligandPart>
        <name>Fe</name>
        <dbReference type="ChEBI" id="CHEBI:18248"/>
    </ligandPart>
</feature>
<dbReference type="InterPro" id="IPR050364">
    <property type="entry name" value="Cytochrome_P450_fung"/>
</dbReference>
<keyword evidence="5 13" id="KW-0349">Heme</keyword>
<dbReference type="AlphaFoldDB" id="A0AAD7TQY8"/>
<dbReference type="CDD" id="cd11065">
    <property type="entry name" value="CYP64-like"/>
    <property type="match status" value="1"/>
</dbReference>
<dbReference type="GO" id="GO:0005506">
    <property type="term" value="F:iron ion binding"/>
    <property type="evidence" value="ECO:0007669"/>
    <property type="project" value="InterPro"/>
</dbReference>
<dbReference type="PRINTS" id="PR00463">
    <property type="entry name" value="EP450I"/>
</dbReference>
<evidence type="ECO:0000313" key="15">
    <source>
        <dbReference type="EMBL" id="KAJ8474733.1"/>
    </source>
</evidence>
<evidence type="ECO:0008006" key="17">
    <source>
        <dbReference type="Google" id="ProtNLM"/>
    </source>
</evidence>
<keyword evidence="9" id="KW-0560">Oxidoreductase</keyword>
<keyword evidence="8 14" id="KW-1133">Transmembrane helix</keyword>
<dbReference type="SUPFAM" id="SSF48264">
    <property type="entry name" value="Cytochrome P450"/>
    <property type="match status" value="1"/>
</dbReference>
<sequence length="536" mass="59772">MRTMMTLDSLSSARLTFGVVAAVLALIAFLISRKYSRRGLPPGPPGLPLIGNLYDIPGPDAYGHVFYADLAAKYGDVVALRVFSKTLIILGSATAAIDLLEKRSVYADRPGSPLVEMTGSTWSLVFKRYGAQWRDTRRVVWQHFHPKAVGAFHPIQRREAQELLRRLLKVPRDLEGTIKMSMVATVLAVAQGLPEGDITHQWVDLMMDAAMGFIESSRPFGYFVQVFPWLRYIPAWIPGMRWKQDALEWRRPTEIIHEKLFRMAQAAMKRGEARPSMLSQLLDDLTSLSGPDAEREGNAIKDATASVVVAGVDTTSAALITFFRAMLMYPEVRKRAQAELDLVIGPGRLPTHEDRDSLPYINAMIKEILRWHTVLPLGIAHRCMEEDQYRGWRIPKGAIVLTNVWSILRDPVAYPDPDVFRPERFLDDETSTEVLDPGSIAFGFGRRSVCFPCVTPVCPGRHFAEDTLFIYIASILHAYDILPAHDAHGQPISVDAQATPGFLSYASIPVNISGVALNPSHEQVHQTIPVLGMPEI</sequence>
<dbReference type="PANTHER" id="PTHR46300">
    <property type="entry name" value="P450, PUTATIVE (EUROFUNG)-RELATED-RELATED"/>
    <property type="match status" value="1"/>
</dbReference>
<evidence type="ECO:0000256" key="14">
    <source>
        <dbReference type="SAM" id="Phobius"/>
    </source>
</evidence>
<dbReference type="InterPro" id="IPR001128">
    <property type="entry name" value="Cyt_P450"/>
</dbReference>
<evidence type="ECO:0000256" key="5">
    <source>
        <dbReference type="ARBA" id="ARBA00022617"/>
    </source>
</evidence>
<dbReference type="EMBL" id="JAPEVG010000179">
    <property type="protein sequence ID" value="KAJ8474733.1"/>
    <property type="molecule type" value="Genomic_DNA"/>
</dbReference>
<evidence type="ECO:0000256" key="11">
    <source>
        <dbReference type="ARBA" id="ARBA00023033"/>
    </source>
</evidence>
<evidence type="ECO:0000256" key="4">
    <source>
        <dbReference type="ARBA" id="ARBA00010617"/>
    </source>
</evidence>
<comment type="subcellular location">
    <subcellularLocation>
        <location evidence="2">Membrane</location>
        <topology evidence="2">Single-pass membrane protein</topology>
    </subcellularLocation>
</comment>
<evidence type="ECO:0000256" key="3">
    <source>
        <dbReference type="ARBA" id="ARBA00005179"/>
    </source>
</evidence>
<dbReference type="PANTHER" id="PTHR46300:SF7">
    <property type="entry name" value="P450, PUTATIVE (EUROFUNG)-RELATED"/>
    <property type="match status" value="1"/>
</dbReference>
<keyword evidence="16" id="KW-1185">Reference proteome</keyword>
<dbReference type="InterPro" id="IPR036396">
    <property type="entry name" value="Cyt_P450_sf"/>
</dbReference>
<dbReference type="Gene3D" id="1.10.630.10">
    <property type="entry name" value="Cytochrome P450"/>
    <property type="match status" value="1"/>
</dbReference>
<comment type="cofactor">
    <cofactor evidence="1 13">
        <name>heme</name>
        <dbReference type="ChEBI" id="CHEBI:30413"/>
    </cofactor>
</comment>
<evidence type="ECO:0000313" key="16">
    <source>
        <dbReference type="Proteomes" id="UP001215151"/>
    </source>
</evidence>
<name>A0AAD7TQY8_9APHY</name>
<evidence type="ECO:0000256" key="2">
    <source>
        <dbReference type="ARBA" id="ARBA00004167"/>
    </source>
</evidence>
<feature type="transmembrane region" description="Helical" evidence="14">
    <location>
        <begin position="12"/>
        <end position="31"/>
    </location>
</feature>
<comment type="similarity">
    <text evidence="4">Belongs to the cytochrome P450 family.</text>
</comment>
<dbReference type="GO" id="GO:0020037">
    <property type="term" value="F:heme binding"/>
    <property type="evidence" value="ECO:0007669"/>
    <property type="project" value="InterPro"/>
</dbReference>
<reference evidence="15" key="1">
    <citation type="submission" date="2022-11" db="EMBL/GenBank/DDBJ databases">
        <title>Genome Sequence of Cubamyces cubensis.</title>
        <authorList>
            <person name="Buettner E."/>
        </authorList>
    </citation>
    <scope>NUCLEOTIDE SEQUENCE</scope>
    <source>
        <strain evidence="15">MPL-01</strain>
    </source>
</reference>
<dbReference type="GO" id="GO:0016705">
    <property type="term" value="F:oxidoreductase activity, acting on paired donors, with incorporation or reduction of molecular oxygen"/>
    <property type="evidence" value="ECO:0007669"/>
    <property type="project" value="InterPro"/>
</dbReference>
<evidence type="ECO:0000256" key="13">
    <source>
        <dbReference type="PIRSR" id="PIRSR602401-1"/>
    </source>
</evidence>
<evidence type="ECO:0000256" key="8">
    <source>
        <dbReference type="ARBA" id="ARBA00022989"/>
    </source>
</evidence>
<protein>
    <recommendedName>
        <fullName evidence="17">Cytochrome P450</fullName>
    </recommendedName>
</protein>
<dbReference type="GO" id="GO:0004497">
    <property type="term" value="F:monooxygenase activity"/>
    <property type="evidence" value="ECO:0007669"/>
    <property type="project" value="UniProtKB-KW"/>
</dbReference>
<dbReference type="Proteomes" id="UP001215151">
    <property type="component" value="Unassembled WGS sequence"/>
</dbReference>
<organism evidence="15 16">
    <name type="scientific">Trametes cubensis</name>
    <dbReference type="NCBI Taxonomy" id="1111947"/>
    <lineage>
        <taxon>Eukaryota</taxon>
        <taxon>Fungi</taxon>
        <taxon>Dikarya</taxon>
        <taxon>Basidiomycota</taxon>
        <taxon>Agaricomycotina</taxon>
        <taxon>Agaricomycetes</taxon>
        <taxon>Polyporales</taxon>
        <taxon>Polyporaceae</taxon>
        <taxon>Trametes</taxon>
    </lineage>
</organism>
<keyword evidence="6 14" id="KW-0812">Transmembrane</keyword>
<evidence type="ECO:0000256" key="6">
    <source>
        <dbReference type="ARBA" id="ARBA00022692"/>
    </source>
</evidence>
<evidence type="ECO:0000256" key="9">
    <source>
        <dbReference type="ARBA" id="ARBA00023002"/>
    </source>
</evidence>
<keyword evidence="10 13" id="KW-0408">Iron</keyword>
<dbReference type="Pfam" id="PF00067">
    <property type="entry name" value="p450"/>
    <property type="match status" value="1"/>
</dbReference>
<comment type="pathway">
    <text evidence="3">Secondary metabolite biosynthesis.</text>
</comment>
<evidence type="ECO:0000256" key="7">
    <source>
        <dbReference type="ARBA" id="ARBA00022723"/>
    </source>
</evidence>
<keyword evidence="12 14" id="KW-0472">Membrane</keyword>
<comment type="caution">
    <text evidence="15">The sequence shown here is derived from an EMBL/GenBank/DDBJ whole genome shotgun (WGS) entry which is preliminary data.</text>
</comment>
<evidence type="ECO:0000256" key="10">
    <source>
        <dbReference type="ARBA" id="ARBA00023004"/>
    </source>
</evidence>
<gene>
    <name evidence="15" type="ORF">ONZ51_g7030</name>
</gene>
<keyword evidence="11" id="KW-0503">Monooxygenase</keyword>
<accession>A0AAD7TQY8</accession>
<dbReference type="InterPro" id="IPR002401">
    <property type="entry name" value="Cyt_P450_E_grp-I"/>
</dbReference>
<evidence type="ECO:0000256" key="1">
    <source>
        <dbReference type="ARBA" id="ARBA00001971"/>
    </source>
</evidence>
<keyword evidence="7 13" id="KW-0479">Metal-binding</keyword>
<dbReference type="GO" id="GO:0016020">
    <property type="term" value="C:membrane"/>
    <property type="evidence" value="ECO:0007669"/>
    <property type="project" value="UniProtKB-SubCell"/>
</dbReference>